<dbReference type="EMBL" id="SDPU01000023">
    <property type="protein sequence ID" value="RYU11517.1"/>
    <property type="molecule type" value="Genomic_DNA"/>
</dbReference>
<dbReference type="InterPro" id="IPR029442">
    <property type="entry name" value="GyrI-like"/>
</dbReference>
<evidence type="ECO:0000259" key="1">
    <source>
        <dbReference type="SMART" id="SM00871"/>
    </source>
</evidence>
<dbReference type="OrthoDB" id="795001at2"/>
<evidence type="ECO:0000313" key="2">
    <source>
        <dbReference type="EMBL" id="RYU11517.1"/>
    </source>
</evidence>
<feature type="domain" description="AraC effector-binding" evidence="1">
    <location>
        <begin position="3"/>
        <end position="149"/>
    </location>
</feature>
<sequence length="158" mass="16574">MRYDVSFADLQVQPLAAVDLDVPAPERIADLIGPAFDEASGAASRQGIALTGPPVAGYLPGADGWRVTVGFPVAGVVSPEGRVHAATLPGGRFALVTHTGPYDGLVAAYAAVRDYALENGFACEDGWWERYLDTPDVPAPRTEVLVACHPVRPHATAP</sequence>
<dbReference type="RefSeq" id="WP_129987792.1">
    <property type="nucleotide sequence ID" value="NZ_SDPU01000023.1"/>
</dbReference>
<name>A0A4Q5IZ85_9ACTN</name>
<dbReference type="AlphaFoldDB" id="A0A4Q5IZ85"/>
<comment type="caution">
    <text evidence="2">The sequence shown here is derived from an EMBL/GenBank/DDBJ whole genome shotgun (WGS) entry which is preliminary data.</text>
</comment>
<organism evidence="2 3">
    <name type="scientific">Nocardioides iriomotensis</name>
    <dbReference type="NCBI Taxonomy" id="715784"/>
    <lineage>
        <taxon>Bacteria</taxon>
        <taxon>Bacillati</taxon>
        <taxon>Actinomycetota</taxon>
        <taxon>Actinomycetes</taxon>
        <taxon>Propionibacteriales</taxon>
        <taxon>Nocardioidaceae</taxon>
        <taxon>Nocardioides</taxon>
    </lineage>
</organism>
<protein>
    <submittedName>
        <fullName evidence="2">AraC family transcriptional regulator</fullName>
    </submittedName>
</protein>
<proteinExistence type="predicted"/>
<dbReference type="Proteomes" id="UP000291189">
    <property type="component" value="Unassembled WGS sequence"/>
</dbReference>
<dbReference type="SUPFAM" id="SSF55136">
    <property type="entry name" value="Probable bacterial effector-binding domain"/>
    <property type="match status" value="1"/>
</dbReference>
<dbReference type="Gene3D" id="3.20.80.10">
    <property type="entry name" value="Regulatory factor, effector binding domain"/>
    <property type="match status" value="1"/>
</dbReference>
<evidence type="ECO:0000313" key="3">
    <source>
        <dbReference type="Proteomes" id="UP000291189"/>
    </source>
</evidence>
<dbReference type="InterPro" id="IPR011256">
    <property type="entry name" value="Reg_factor_effector_dom_sf"/>
</dbReference>
<keyword evidence="3" id="KW-1185">Reference proteome</keyword>
<accession>A0A4Q5IZ85</accession>
<dbReference type="SMART" id="SM00871">
    <property type="entry name" value="AraC_E_bind"/>
    <property type="match status" value="1"/>
</dbReference>
<reference evidence="2 3" key="1">
    <citation type="submission" date="2019-01" db="EMBL/GenBank/DDBJ databases">
        <title>Nocardioides guangzhouensis sp. nov., an actinobacterium isolated from soil.</title>
        <authorList>
            <person name="Fu Y."/>
            <person name="Cai Y."/>
            <person name="Lin Z."/>
            <person name="Chen P."/>
        </authorList>
    </citation>
    <scope>NUCLEOTIDE SEQUENCE [LARGE SCALE GENOMIC DNA]</scope>
    <source>
        <strain evidence="2 3">NBRC 105384</strain>
    </source>
</reference>
<dbReference type="Pfam" id="PF06445">
    <property type="entry name" value="GyrI-like"/>
    <property type="match status" value="1"/>
</dbReference>
<dbReference type="InterPro" id="IPR010499">
    <property type="entry name" value="AraC_E-bd"/>
</dbReference>
<gene>
    <name evidence="2" type="ORF">ETU37_13170</name>
</gene>